<reference evidence="2" key="1">
    <citation type="submission" date="2016-11" db="UniProtKB">
        <authorList>
            <consortium name="WormBaseParasite"/>
        </authorList>
    </citation>
    <scope>IDENTIFICATION</scope>
    <source>
        <strain evidence="2">pt0022</strain>
    </source>
</reference>
<organism evidence="2">
    <name type="scientific">Wuchereria bancrofti</name>
    <dbReference type="NCBI Taxonomy" id="6293"/>
    <lineage>
        <taxon>Eukaryota</taxon>
        <taxon>Metazoa</taxon>
        <taxon>Ecdysozoa</taxon>
        <taxon>Nematoda</taxon>
        <taxon>Chromadorea</taxon>
        <taxon>Rhabditida</taxon>
        <taxon>Spirurina</taxon>
        <taxon>Spiruromorpha</taxon>
        <taxon>Filarioidea</taxon>
        <taxon>Onchocercidae</taxon>
        <taxon>Wuchereria</taxon>
    </lineage>
</organism>
<dbReference type="AlphaFoldDB" id="A0A1I8EX78"/>
<evidence type="ECO:0000313" key="2">
    <source>
        <dbReference type="WBParaSite" id="maker-PairedContig_6137-snap-gene-0.2-mRNA-1"/>
    </source>
</evidence>
<feature type="compositionally biased region" description="Basic and acidic residues" evidence="1">
    <location>
        <begin position="20"/>
        <end position="53"/>
    </location>
</feature>
<accession>A0A1I8EX78</accession>
<proteinExistence type="predicted"/>
<protein>
    <submittedName>
        <fullName evidence="2">Uncharacterized protein</fullName>
    </submittedName>
</protein>
<name>A0A1I8EX78_WUCBA</name>
<dbReference type="WBParaSite" id="maker-PairedContig_6137-snap-gene-0.2-mRNA-1">
    <property type="protein sequence ID" value="maker-PairedContig_6137-snap-gene-0.2-mRNA-1"/>
    <property type="gene ID" value="maker-PairedContig_6137-snap-gene-0.2"/>
</dbReference>
<sequence>MRNQKVIRNVTSDEESESDPELREPQVKRRRFHSSDKKRMKYEETDELGRGSNEDIIPFAEEEYESINCETMPQTEFVSL</sequence>
<feature type="region of interest" description="Disordered" evidence="1">
    <location>
        <begin position="1"/>
        <end position="54"/>
    </location>
</feature>
<evidence type="ECO:0000256" key="1">
    <source>
        <dbReference type="SAM" id="MobiDB-lite"/>
    </source>
</evidence>